<proteinExistence type="predicted"/>
<dbReference type="SUPFAM" id="SSF56672">
    <property type="entry name" value="DNA/RNA polymerases"/>
    <property type="match status" value="1"/>
</dbReference>
<evidence type="ECO:0000313" key="2">
    <source>
        <dbReference type="Proteomes" id="UP000792457"/>
    </source>
</evidence>
<name>A0A8K0P841_LADFU</name>
<reference evidence="1" key="1">
    <citation type="submission" date="2013-04" db="EMBL/GenBank/DDBJ databases">
        <authorList>
            <person name="Qu J."/>
            <person name="Murali S.C."/>
            <person name="Bandaranaike D."/>
            <person name="Bellair M."/>
            <person name="Blankenburg K."/>
            <person name="Chao H."/>
            <person name="Dinh H."/>
            <person name="Doddapaneni H."/>
            <person name="Downs B."/>
            <person name="Dugan-Rocha S."/>
            <person name="Elkadiri S."/>
            <person name="Gnanaolivu R.D."/>
            <person name="Hernandez B."/>
            <person name="Javaid M."/>
            <person name="Jayaseelan J.C."/>
            <person name="Lee S."/>
            <person name="Li M."/>
            <person name="Ming W."/>
            <person name="Munidasa M."/>
            <person name="Muniz J."/>
            <person name="Nguyen L."/>
            <person name="Ongeri F."/>
            <person name="Osuji N."/>
            <person name="Pu L.-L."/>
            <person name="Puazo M."/>
            <person name="Qu C."/>
            <person name="Quiroz J."/>
            <person name="Raj R."/>
            <person name="Weissenberger G."/>
            <person name="Xin Y."/>
            <person name="Zou X."/>
            <person name="Han Y."/>
            <person name="Richards S."/>
            <person name="Worley K."/>
            <person name="Muzny D."/>
            <person name="Gibbs R."/>
        </authorList>
    </citation>
    <scope>NUCLEOTIDE SEQUENCE</scope>
    <source>
        <strain evidence="1">Sampled in the wild</strain>
    </source>
</reference>
<keyword evidence="2" id="KW-1185">Reference proteome</keyword>
<sequence length="302" mass="34961">MSTFKELTAKIARGQEFMVIDLEDPYLQTEVTEKCWRYPIIATRVPIQEIAIWSISHPPHFRIDCTGILLDEIIINGPKRQQHLQNLREVFKWLKQAGLHLKPANQSITLAIKLTSKTSIQQKERWRLSRKHQLQEMSRNHGHFWDPSISMSGSFLSNMLAVLICILQASRRKWEWDEAHQQAFQKAKYLLSSQARRQPFKLETEHKPLERIFGEKQDVLKVEYQPGKENQCADTLSWLSMSTTMRSSSKRKFINPVMGGKVEDLTLSTKILQQATAKDPVLSKIKQTSQQCEVWLGSIHSG</sequence>
<evidence type="ECO:0000313" key="1">
    <source>
        <dbReference type="EMBL" id="KAG8237426.1"/>
    </source>
</evidence>
<dbReference type="Gene3D" id="3.30.70.270">
    <property type="match status" value="1"/>
</dbReference>
<dbReference type="InterPro" id="IPR043502">
    <property type="entry name" value="DNA/RNA_pol_sf"/>
</dbReference>
<protein>
    <submittedName>
        <fullName evidence="1">Uncharacterized protein</fullName>
    </submittedName>
</protein>
<dbReference type="AlphaFoldDB" id="A0A8K0P841"/>
<accession>A0A8K0P841</accession>
<dbReference type="EMBL" id="KZ309168">
    <property type="protein sequence ID" value="KAG8237426.1"/>
    <property type="molecule type" value="Genomic_DNA"/>
</dbReference>
<dbReference type="InterPro" id="IPR043128">
    <property type="entry name" value="Rev_trsase/Diguanyl_cyclase"/>
</dbReference>
<dbReference type="GO" id="GO:0071897">
    <property type="term" value="P:DNA biosynthetic process"/>
    <property type="evidence" value="ECO:0007669"/>
    <property type="project" value="UniProtKB-ARBA"/>
</dbReference>
<dbReference type="PANTHER" id="PTHR37984">
    <property type="entry name" value="PROTEIN CBG26694"/>
    <property type="match status" value="1"/>
</dbReference>
<dbReference type="OrthoDB" id="427924at2759"/>
<comment type="caution">
    <text evidence="1">The sequence shown here is derived from an EMBL/GenBank/DDBJ whole genome shotgun (WGS) entry which is preliminary data.</text>
</comment>
<reference evidence="1" key="2">
    <citation type="submission" date="2017-10" db="EMBL/GenBank/DDBJ databases">
        <title>Ladona fulva Genome sequencing and assembly.</title>
        <authorList>
            <person name="Murali S."/>
            <person name="Richards S."/>
            <person name="Bandaranaike D."/>
            <person name="Bellair M."/>
            <person name="Blankenburg K."/>
            <person name="Chao H."/>
            <person name="Dinh H."/>
            <person name="Doddapaneni H."/>
            <person name="Dugan-Rocha S."/>
            <person name="Elkadiri S."/>
            <person name="Gnanaolivu R."/>
            <person name="Hernandez B."/>
            <person name="Skinner E."/>
            <person name="Javaid M."/>
            <person name="Lee S."/>
            <person name="Li M."/>
            <person name="Ming W."/>
            <person name="Munidasa M."/>
            <person name="Muniz J."/>
            <person name="Nguyen L."/>
            <person name="Hughes D."/>
            <person name="Osuji N."/>
            <person name="Pu L.-L."/>
            <person name="Puazo M."/>
            <person name="Qu C."/>
            <person name="Quiroz J."/>
            <person name="Raj R."/>
            <person name="Weissenberger G."/>
            <person name="Xin Y."/>
            <person name="Zou X."/>
            <person name="Han Y."/>
            <person name="Worley K."/>
            <person name="Muzny D."/>
            <person name="Gibbs R."/>
        </authorList>
    </citation>
    <scope>NUCLEOTIDE SEQUENCE</scope>
    <source>
        <strain evidence="1">Sampled in the wild</strain>
    </source>
</reference>
<dbReference type="InterPro" id="IPR050951">
    <property type="entry name" value="Retrovirus_Pol_polyprotein"/>
</dbReference>
<organism evidence="1 2">
    <name type="scientific">Ladona fulva</name>
    <name type="common">Scarce chaser dragonfly</name>
    <name type="synonym">Libellula fulva</name>
    <dbReference type="NCBI Taxonomy" id="123851"/>
    <lineage>
        <taxon>Eukaryota</taxon>
        <taxon>Metazoa</taxon>
        <taxon>Ecdysozoa</taxon>
        <taxon>Arthropoda</taxon>
        <taxon>Hexapoda</taxon>
        <taxon>Insecta</taxon>
        <taxon>Pterygota</taxon>
        <taxon>Palaeoptera</taxon>
        <taxon>Odonata</taxon>
        <taxon>Epiprocta</taxon>
        <taxon>Anisoptera</taxon>
        <taxon>Libelluloidea</taxon>
        <taxon>Libellulidae</taxon>
        <taxon>Ladona</taxon>
    </lineage>
</organism>
<gene>
    <name evidence="1" type="ORF">J437_LFUL017274</name>
</gene>
<dbReference type="Proteomes" id="UP000792457">
    <property type="component" value="Unassembled WGS sequence"/>
</dbReference>
<dbReference type="PANTHER" id="PTHR37984:SF5">
    <property type="entry name" value="PROTEIN NYNRIN-LIKE"/>
    <property type="match status" value="1"/>
</dbReference>